<dbReference type="Proteomes" id="UP000639772">
    <property type="component" value="Chromosome 6"/>
</dbReference>
<organism evidence="1 2">
    <name type="scientific">Vanilla planifolia</name>
    <name type="common">Vanilla</name>
    <dbReference type="NCBI Taxonomy" id="51239"/>
    <lineage>
        <taxon>Eukaryota</taxon>
        <taxon>Viridiplantae</taxon>
        <taxon>Streptophyta</taxon>
        <taxon>Embryophyta</taxon>
        <taxon>Tracheophyta</taxon>
        <taxon>Spermatophyta</taxon>
        <taxon>Magnoliopsida</taxon>
        <taxon>Liliopsida</taxon>
        <taxon>Asparagales</taxon>
        <taxon>Orchidaceae</taxon>
        <taxon>Vanilloideae</taxon>
        <taxon>Vanilleae</taxon>
        <taxon>Vanilla</taxon>
    </lineage>
</organism>
<dbReference type="EMBL" id="JADCNM010000006">
    <property type="protein sequence ID" value="KAG0479142.1"/>
    <property type="molecule type" value="Genomic_DNA"/>
</dbReference>
<name>A0A835R4B3_VANPL</name>
<comment type="caution">
    <text evidence="1">The sequence shown here is derived from an EMBL/GenBank/DDBJ whole genome shotgun (WGS) entry which is preliminary data.</text>
</comment>
<reference evidence="1 2" key="1">
    <citation type="journal article" date="2020" name="Nat. Food">
        <title>A phased Vanilla planifolia genome enables genetic improvement of flavour and production.</title>
        <authorList>
            <person name="Hasing T."/>
            <person name="Tang H."/>
            <person name="Brym M."/>
            <person name="Khazi F."/>
            <person name="Huang T."/>
            <person name="Chambers A.H."/>
        </authorList>
    </citation>
    <scope>NUCLEOTIDE SEQUENCE [LARGE SCALE GENOMIC DNA]</scope>
    <source>
        <tissue evidence="1">Leaf</tissue>
    </source>
</reference>
<protein>
    <submittedName>
        <fullName evidence="1">Uncharacterized protein</fullName>
    </submittedName>
</protein>
<evidence type="ECO:0000313" key="1">
    <source>
        <dbReference type="EMBL" id="KAG0479142.1"/>
    </source>
</evidence>
<gene>
    <name evidence="1" type="ORF">HPP92_013861</name>
</gene>
<dbReference type="AlphaFoldDB" id="A0A835R4B3"/>
<proteinExistence type="predicted"/>
<evidence type="ECO:0000313" key="2">
    <source>
        <dbReference type="Proteomes" id="UP000639772"/>
    </source>
</evidence>
<sequence>MAACIYMHRAMKLMLKKKRLISVMLEMAVSERHLQIVRNHGDNSANESITALTWEAASDCCIKVKRILAGSEESRGFELGAEMVLGSNRTDLSLRSSK</sequence>
<accession>A0A835R4B3</accession>